<feature type="compositionally biased region" description="Low complexity" evidence="2">
    <location>
        <begin position="565"/>
        <end position="579"/>
    </location>
</feature>
<evidence type="ECO:0000256" key="2">
    <source>
        <dbReference type="SAM" id="MobiDB-lite"/>
    </source>
</evidence>
<organism evidence="3 4">
    <name type="scientific">Stylonychia lemnae</name>
    <name type="common">Ciliate</name>
    <dbReference type="NCBI Taxonomy" id="5949"/>
    <lineage>
        <taxon>Eukaryota</taxon>
        <taxon>Sar</taxon>
        <taxon>Alveolata</taxon>
        <taxon>Ciliophora</taxon>
        <taxon>Intramacronucleata</taxon>
        <taxon>Spirotrichea</taxon>
        <taxon>Stichotrichia</taxon>
        <taxon>Sporadotrichida</taxon>
        <taxon>Oxytrichidae</taxon>
        <taxon>Stylonychinae</taxon>
        <taxon>Stylonychia</taxon>
    </lineage>
</organism>
<proteinExistence type="predicted"/>
<dbReference type="EMBL" id="CCKQ01003687">
    <property type="protein sequence ID" value="CDW74818.1"/>
    <property type="molecule type" value="Genomic_DNA"/>
</dbReference>
<feature type="compositionally biased region" description="Polar residues" evidence="2">
    <location>
        <begin position="303"/>
        <end position="326"/>
    </location>
</feature>
<keyword evidence="4" id="KW-1185">Reference proteome</keyword>
<sequence length="870" mass="100266">MLDQIKSGTNLSNVVTTPIKSSSKLPSHQNFQRDVIIHRTSNSVIVNDPYDFLKRKEEREKNISNKGWNAPTDRPYQQFGDFANVLQAIEGIKMNLPHTKGSLDQQTHKNIKIMKRINEVHGNYSNSSSNFAQQLIEPGRTVKILNQYQGQLRKFRASSQIGVIQSGLNNSTNNIQTTGQGTFNKKRYSNGDNHDKKFNVGQNDENEEEEDQQQQQNYTRLKNTRLHTNSLKRLISNSQDGGQILKSEIADSYQRVKAVKHGMLIKKDSEEIDKFKLLPIQKDAQSSTFITGLQEKPSIDLKPQSQIRSSKQSTASKTQPSSPSRTTNRKQLKFNTTANNNNTEDYGGYSMDSGNQPEQLIFIPNFHNKKAKIIRMSDLAKLKNQAYSTRQNNSGEGTVTIKARPNENGHSFQDFIGQSQNTYQSVNNNLLKKNQGAVNYHKKLQDEFERYDQIFREHYQITNKEVSLQQLTSNQQETPRGGQIINQIIQNQYIQKQSHGPSHHLSSNFGLNNLTVNTPKDGRYSRDESQHSDVNSPQYRNKRKPKKSTLLVKQNKQSDEVPTPLLLNKNSKVNQSKKVGQNNQTSTISNQGSTNQSRIYPRSFEQRLSKQERENILISSITNSIKCSNEQEEMKLLDMLTEDQLFKECSQLLKEYFNINFLNELKENKLLIFRLYKLYLLHSLSMNIKQIDDNQNQANNIMYFKRHQRSNQNGLIEEVVSIASDSSDEDQNYRGESGTGAFKQKMNGFIRLLQEILSPAEKESLELDSVFQLKSLVKSYYEKKGNLAENLTETLYAMMCERPQILDAKKRNFFKSYEDPTQGADVKKIRNLYFELEQMRLKAERERLTNYKEMIENLLTNHQSPVKKVY</sequence>
<feature type="compositionally biased region" description="Polar residues" evidence="2">
    <location>
        <begin position="496"/>
        <end position="518"/>
    </location>
</feature>
<feature type="compositionally biased region" description="Basic and acidic residues" evidence="2">
    <location>
        <begin position="520"/>
        <end position="531"/>
    </location>
</feature>
<feature type="region of interest" description="Disordered" evidence="2">
    <location>
        <begin position="292"/>
        <end position="350"/>
    </location>
</feature>
<evidence type="ECO:0000313" key="4">
    <source>
        <dbReference type="Proteomes" id="UP000039865"/>
    </source>
</evidence>
<dbReference type="InParanoid" id="A0A078A060"/>
<feature type="region of interest" description="Disordered" evidence="2">
    <location>
        <begin position="495"/>
        <end position="599"/>
    </location>
</feature>
<feature type="region of interest" description="Disordered" evidence="2">
    <location>
        <begin position="175"/>
        <end position="195"/>
    </location>
</feature>
<dbReference type="Proteomes" id="UP000039865">
    <property type="component" value="Unassembled WGS sequence"/>
</dbReference>
<reference evidence="3 4" key="1">
    <citation type="submission" date="2014-06" db="EMBL/GenBank/DDBJ databases">
        <authorList>
            <person name="Swart Estienne"/>
        </authorList>
    </citation>
    <scope>NUCLEOTIDE SEQUENCE [LARGE SCALE GENOMIC DNA]</scope>
    <source>
        <strain evidence="3 4">130c</strain>
    </source>
</reference>
<name>A0A078A060_STYLE</name>
<keyword evidence="1" id="KW-0175">Coiled coil</keyword>
<accession>A0A078A060</accession>
<feature type="compositionally biased region" description="Polar residues" evidence="2">
    <location>
        <begin position="333"/>
        <end position="344"/>
    </location>
</feature>
<evidence type="ECO:0000256" key="1">
    <source>
        <dbReference type="SAM" id="Coils"/>
    </source>
</evidence>
<dbReference type="AlphaFoldDB" id="A0A078A060"/>
<gene>
    <name evidence="3" type="primary">Contig5913.g271</name>
    <name evidence="3" type="ORF">STYLEM_3801</name>
</gene>
<feature type="compositionally biased region" description="Polar residues" evidence="2">
    <location>
        <begin position="580"/>
        <end position="598"/>
    </location>
</feature>
<feature type="coiled-coil region" evidence="1">
    <location>
        <begin position="826"/>
        <end position="861"/>
    </location>
</feature>
<evidence type="ECO:0000313" key="3">
    <source>
        <dbReference type="EMBL" id="CDW74818.1"/>
    </source>
</evidence>
<protein>
    <submittedName>
        <fullName evidence="3">Uncharacterized protein</fullName>
    </submittedName>
</protein>